<dbReference type="OrthoDB" id="343092at2759"/>
<dbReference type="InParanoid" id="A0A7M7LNQ5"/>
<evidence type="ECO:0000256" key="13">
    <source>
        <dbReference type="SAM" id="MobiDB-lite"/>
    </source>
</evidence>
<comment type="cofactor">
    <cofactor evidence="1">
        <name>Mg(2+)</name>
        <dbReference type="ChEBI" id="CHEBI:18420"/>
    </cofactor>
</comment>
<feature type="compositionally biased region" description="Basic residues" evidence="13">
    <location>
        <begin position="187"/>
        <end position="198"/>
    </location>
</feature>
<evidence type="ECO:0000256" key="9">
    <source>
        <dbReference type="ARBA" id="ARBA00023172"/>
    </source>
</evidence>
<dbReference type="GO" id="GO:0000712">
    <property type="term" value="P:resolution of meiotic recombination intermediates"/>
    <property type="evidence" value="ECO:0007669"/>
    <property type="project" value="TreeGrafter"/>
</dbReference>
<keyword evidence="5" id="KW-0255">Endonuclease</keyword>
<keyword evidence="6" id="KW-0227">DNA damage</keyword>
<feature type="region of interest" description="Disordered" evidence="13">
    <location>
        <begin position="171"/>
        <end position="239"/>
    </location>
</feature>
<feature type="compositionally biased region" description="Polar residues" evidence="13">
    <location>
        <begin position="99"/>
        <end position="109"/>
    </location>
</feature>
<dbReference type="InterPro" id="IPR047524">
    <property type="entry name" value="XPF_nuclease_EME1_plant/arthr"/>
</dbReference>
<feature type="compositionally biased region" description="Basic and acidic residues" evidence="13">
    <location>
        <begin position="200"/>
        <end position="228"/>
    </location>
</feature>
<dbReference type="InterPro" id="IPR042530">
    <property type="entry name" value="EME1/EME2_C"/>
</dbReference>
<keyword evidence="12" id="KW-0469">Meiosis</keyword>
<evidence type="ECO:0000256" key="6">
    <source>
        <dbReference type="ARBA" id="ARBA00022763"/>
    </source>
</evidence>
<dbReference type="GO" id="GO:0031297">
    <property type="term" value="P:replication fork processing"/>
    <property type="evidence" value="ECO:0007669"/>
    <property type="project" value="TreeGrafter"/>
</dbReference>
<feature type="compositionally biased region" description="Polar residues" evidence="13">
    <location>
        <begin position="37"/>
        <end position="68"/>
    </location>
</feature>
<protein>
    <recommendedName>
        <fullName evidence="16">Crossover junction endonuclease EME1</fullName>
    </recommendedName>
</protein>
<evidence type="ECO:0000313" key="14">
    <source>
        <dbReference type="EnsemblMetazoa" id="XP_003426654"/>
    </source>
</evidence>
<keyword evidence="7" id="KW-0378">Hydrolase</keyword>
<keyword evidence="11" id="KW-0539">Nucleus</keyword>
<dbReference type="OMA" id="DGTHQIC"/>
<evidence type="ECO:0000256" key="11">
    <source>
        <dbReference type="ARBA" id="ARBA00023242"/>
    </source>
</evidence>
<evidence type="ECO:0000256" key="5">
    <source>
        <dbReference type="ARBA" id="ARBA00022759"/>
    </source>
</evidence>
<keyword evidence="15" id="KW-1185">Reference proteome</keyword>
<keyword evidence="4" id="KW-0479">Metal-binding</keyword>
<sequence>MSEVIVLSSSEDEAEIVSSKRNKNDKAKDRESRDSDFSLSDFPQINFNDIHSNIDLSGNNGQEENCSFSDIPEVDNSRTKGKTSSFEDDSFLSNLPKFNVNQTNNSGAGTSKDEEDCASGAANTNAKSSNSQDGSQSDSDYESQNNLVDYWAQYMDGLKSKYNVNVDLSSDEDNELEEAVEKEKEQKRKRSGGKKAPTKSKAEAAEAKKRKQEERQQEKLRKQEEAAKQKALKQLNKKNRLQFNPENSLKSMKILFDEEVAKYDFYTDVLRNAEEYEVQYNVQSQLIPKSITWSRKVEDNYINDKHEVCSTVKQIDEDQLMIIWDAEETVNHISNDTFISTISNVKSLLPDKKLTLVMYKIESYFKYIKSIKDRAVREDILSSQGNQQNQKKSKTKADRTFANFPKISRDKFEDCLVEIQLLHKANSRLIELPCEMVLLIHQYTKSLAQRPSKLEKRQESFQNDWYVSCDNRDTVKVDKDGNGLKRLWQQQLCQFTLMSLESAEAIVSVYKSPLQLMEAYSKCSPAEGETLLKDIPIRRAVGPLTSTRKIGPELSKKIFTMFTAEDGDLYLNE</sequence>
<name>A0A7M7LNQ5_NASVI</name>
<dbReference type="Pfam" id="PF21292">
    <property type="entry name" value="EME1-MUS81_C"/>
    <property type="match status" value="1"/>
</dbReference>
<dbReference type="GO" id="GO:0046872">
    <property type="term" value="F:metal ion binding"/>
    <property type="evidence" value="ECO:0007669"/>
    <property type="project" value="UniProtKB-KW"/>
</dbReference>
<dbReference type="Proteomes" id="UP000002358">
    <property type="component" value="Chromosome 5"/>
</dbReference>
<keyword evidence="10" id="KW-0234">DNA repair</keyword>
<gene>
    <name evidence="14" type="primary">100678908</name>
</gene>
<dbReference type="InterPro" id="IPR033310">
    <property type="entry name" value="Mms4/EME1/EME2"/>
</dbReference>
<dbReference type="GO" id="GO:0006302">
    <property type="term" value="P:double-strand break repair"/>
    <property type="evidence" value="ECO:0007669"/>
    <property type="project" value="TreeGrafter"/>
</dbReference>
<accession>A0A7M7LNQ5</accession>
<evidence type="ECO:0000256" key="8">
    <source>
        <dbReference type="ARBA" id="ARBA00022842"/>
    </source>
</evidence>
<evidence type="ECO:0000256" key="2">
    <source>
        <dbReference type="ARBA" id="ARBA00004123"/>
    </source>
</evidence>
<evidence type="ECO:0000256" key="12">
    <source>
        <dbReference type="ARBA" id="ARBA00023254"/>
    </source>
</evidence>
<comment type="subcellular location">
    <subcellularLocation>
        <location evidence="2">Nucleus</location>
    </subcellularLocation>
</comment>
<dbReference type="Gene3D" id="1.10.150.670">
    <property type="entry name" value="Crossover junction endonuclease EME1, DNA-binding domain"/>
    <property type="match status" value="1"/>
</dbReference>
<evidence type="ECO:0000256" key="7">
    <source>
        <dbReference type="ARBA" id="ARBA00022801"/>
    </source>
</evidence>
<dbReference type="AlphaFoldDB" id="A0A7M7LNQ5"/>
<evidence type="ECO:0000313" key="15">
    <source>
        <dbReference type="Proteomes" id="UP000002358"/>
    </source>
</evidence>
<evidence type="ECO:0000256" key="4">
    <source>
        <dbReference type="ARBA" id="ARBA00022723"/>
    </source>
</evidence>
<reference evidence="14" key="1">
    <citation type="submission" date="2021-01" db="UniProtKB">
        <authorList>
            <consortium name="EnsemblMetazoa"/>
        </authorList>
    </citation>
    <scope>IDENTIFICATION</scope>
</reference>
<keyword evidence="9" id="KW-0233">DNA recombination</keyword>
<organism evidence="14 15">
    <name type="scientific">Nasonia vitripennis</name>
    <name type="common">Parasitic wasp</name>
    <dbReference type="NCBI Taxonomy" id="7425"/>
    <lineage>
        <taxon>Eukaryota</taxon>
        <taxon>Metazoa</taxon>
        <taxon>Ecdysozoa</taxon>
        <taxon>Arthropoda</taxon>
        <taxon>Hexapoda</taxon>
        <taxon>Insecta</taxon>
        <taxon>Pterygota</taxon>
        <taxon>Neoptera</taxon>
        <taxon>Endopterygota</taxon>
        <taxon>Hymenoptera</taxon>
        <taxon>Apocrita</taxon>
        <taxon>Proctotrupomorpha</taxon>
        <taxon>Chalcidoidea</taxon>
        <taxon>Pteromalidae</taxon>
        <taxon>Pteromalinae</taxon>
        <taxon>Nasonia</taxon>
    </lineage>
</organism>
<dbReference type="GO" id="GO:0048476">
    <property type="term" value="C:Holliday junction resolvase complex"/>
    <property type="evidence" value="ECO:0007669"/>
    <property type="project" value="InterPro"/>
</dbReference>
<feature type="compositionally biased region" description="Low complexity" evidence="13">
    <location>
        <begin position="128"/>
        <end position="144"/>
    </location>
</feature>
<dbReference type="Gene3D" id="3.40.50.10130">
    <property type="match status" value="1"/>
</dbReference>
<proteinExistence type="predicted"/>
<keyword evidence="8" id="KW-0460">Magnesium</keyword>
<dbReference type="FunCoup" id="A0A7M7LNQ5">
    <property type="interactions" value="530"/>
</dbReference>
<dbReference type="PANTHER" id="PTHR21077">
    <property type="entry name" value="EME1 PROTEIN"/>
    <property type="match status" value="1"/>
</dbReference>
<dbReference type="CDD" id="cd20083">
    <property type="entry name" value="XPF_nuclease_EME"/>
    <property type="match status" value="1"/>
</dbReference>
<evidence type="ECO:0000256" key="10">
    <source>
        <dbReference type="ARBA" id="ARBA00023204"/>
    </source>
</evidence>
<feature type="region of interest" description="Disordered" evidence="13">
    <location>
        <begin position="1"/>
        <end position="144"/>
    </location>
</feature>
<keyword evidence="3" id="KW-0540">Nuclease</keyword>
<dbReference type="KEGG" id="nvi:100678908"/>
<dbReference type="PANTHER" id="PTHR21077:SF5">
    <property type="entry name" value="CROSSOVER JUNCTION ENDONUCLEASE MMS4"/>
    <property type="match status" value="1"/>
</dbReference>
<dbReference type="EnsemblMetazoa" id="XM_003426606">
    <property type="protein sequence ID" value="XP_003426654"/>
    <property type="gene ID" value="LOC100678908"/>
</dbReference>
<feature type="compositionally biased region" description="Basic and acidic residues" evidence="13">
    <location>
        <begin position="22"/>
        <end position="36"/>
    </location>
</feature>
<dbReference type="GO" id="GO:0005634">
    <property type="term" value="C:nucleus"/>
    <property type="evidence" value="ECO:0007669"/>
    <property type="project" value="UniProtKB-SubCell"/>
</dbReference>
<dbReference type="GO" id="GO:0008821">
    <property type="term" value="F:crossover junction DNA endonuclease activity"/>
    <property type="evidence" value="ECO:0007669"/>
    <property type="project" value="TreeGrafter"/>
</dbReference>
<evidence type="ECO:0000256" key="1">
    <source>
        <dbReference type="ARBA" id="ARBA00001946"/>
    </source>
</evidence>
<dbReference type="GO" id="GO:0031573">
    <property type="term" value="P:mitotic intra-S DNA damage checkpoint signaling"/>
    <property type="evidence" value="ECO:0007669"/>
    <property type="project" value="TreeGrafter"/>
</dbReference>
<evidence type="ECO:0008006" key="16">
    <source>
        <dbReference type="Google" id="ProtNLM"/>
    </source>
</evidence>
<evidence type="ECO:0000256" key="3">
    <source>
        <dbReference type="ARBA" id="ARBA00022722"/>
    </source>
</evidence>